<evidence type="ECO:0000313" key="3">
    <source>
        <dbReference type="Proteomes" id="UP000247810"/>
    </source>
</evidence>
<dbReference type="EMBL" id="KZ825996">
    <property type="protein sequence ID" value="PYH90126.1"/>
    <property type="molecule type" value="Genomic_DNA"/>
</dbReference>
<accession>A0A319CY29</accession>
<evidence type="ECO:0000313" key="2">
    <source>
        <dbReference type="EMBL" id="PYH90126.1"/>
    </source>
</evidence>
<dbReference type="VEuPathDB" id="FungiDB:BO71DRAFT_89859"/>
<organism evidence="2 3">
    <name type="scientific">Aspergillus ellipticus CBS 707.79</name>
    <dbReference type="NCBI Taxonomy" id="1448320"/>
    <lineage>
        <taxon>Eukaryota</taxon>
        <taxon>Fungi</taxon>
        <taxon>Dikarya</taxon>
        <taxon>Ascomycota</taxon>
        <taxon>Pezizomycotina</taxon>
        <taxon>Eurotiomycetes</taxon>
        <taxon>Eurotiomycetidae</taxon>
        <taxon>Eurotiales</taxon>
        <taxon>Aspergillaceae</taxon>
        <taxon>Aspergillus</taxon>
        <taxon>Aspergillus subgen. Circumdati</taxon>
    </lineage>
</organism>
<gene>
    <name evidence="2" type="ORF">BO71DRAFT_89859</name>
</gene>
<dbReference type="Proteomes" id="UP000247810">
    <property type="component" value="Unassembled WGS sequence"/>
</dbReference>
<feature type="region of interest" description="Disordered" evidence="1">
    <location>
        <begin position="24"/>
        <end position="74"/>
    </location>
</feature>
<dbReference type="AlphaFoldDB" id="A0A319CY29"/>
<feature type="compositionally biased region" description="Low complexity" evidence="1">
    <location>
        <begin position="46"/>
        <end position="59"/>
    </location>
</feature>
<evidence type="ECO:0000256" key="1">
    <source>
        <dbReference type="SAM" id="MobiDB-lite"/>
    </source>
</evidence>
<sequence length="119" mass="13707">MGSYGRCYYRVIVQPFQRRQACALPRRDDRRKQARPALAETQRLLPRPATPQAAGPRAAPRLRRLPRQPRKLSHFRQSLSIGPVLAIGVSTNPFSHSRHHLPSTYVPPCRYDAWRMLQA</sequence>
<proteinExistence type="predicted"/>
<name>A0A319CY29_9EURO</name>
<keyword evidence="3" id="KW-1185">Reference proteome</keyword>
<feature type="compositionally biased region" description="Basic residues" evidence="1">
    <location>
        <begin position="60"/>
        <end position="74"/>
    </location>
</feature>
<protein>
    <submittedName>
        <fullName evidence="2">Uncharacterized protein</fullName>
    </submittedName>
</protein>
<reference evidence="2 3" key="1">
    <citation type="submission" date="2018-02" db="EMBL/GenBank/DDBJ databases">
        <title>The genomes of Aspergillus section Nigri reveals drivers in fungal speciation.</title>
        <authorList>
            <consortium name="DOE Joint Genome Institute"/>
            <person name="Vesth T.C."/>
            <person name="Nybo J."/>
            <person name="Theobald S."/>
            <person name="Brandl J."/>
            <person name="Frisvad J.C."/>
            <person name="Nielsen K.F."/>
            <person name="Lyhne E.K."/>
            <person name="Kogle M.E."/>
            <person name="Kuo A."/>
            <person name="Riley R."/>
            <person name="Clum A."/>
            <person name="Nolan M."/>
            <person name="Lipzen A."/>
            <person name="Salamov A."/>
            <person name="Henrissat B."/>
            <person name="Wiebenga A."/>
            <person name="De vries R.P."/>
            <person name="Grigoriev I.V."/>
            <person name="Mortensen U.H."/>
            <person name="Andersen M.R."/>
            <person name="Baker S.E."/>
        </authorList>
    </citation>
    <scope>NUCLEOTIDE SEQUENCE [LARGE SCALE GENOMIC DNA]</scope>
    <source>
        <strain evidence="2 3">CBS 707.79</strain>
    </source>
</reference>